<reference evidence="2" key="1">
    <citation type="journal article" date="2022" name="Cell">
        <title>Design, construction, and in vivo augmentation of a complex gut microbiome.</title>
        <authorList>
            <person name="Cheng A.G."/>
            <person name="Ho P.Y."/>
            <person name="Aranda-Diaz A."/>
            <person name="Jain S."/>
            <person name="Yu F.B."/>
            <person name="Meng X."/>
            <person name="Wang M."/>
            <person name="Iakiviak M."/>
            <person name="Nagashima K."/>
            <person name="Zhao A."/>
            <person name="Murugkar P."/>
            <person name="Patil A."/>
            <person name="Atabakhsh K."/>
            <person name="Weakley A."/>
            <person name="Yan J."/>
            <person name="Brumbaugh A.R."/>
            <person name="Higginbottom S."/>
            <person name="Dimas A."/>
            <person name="Shiver A.L."/>
            <person name="Deutschbauer A."/>
            <person name="Neff N."/>
            <person name="Sonnenburg J.L."/>
            <person name="Huang K.C."/>
            <person name="Fischbach M.A."/>
        </authorList>
    </citation>
    <scope>NUCLEOTIDE SEQUENCE</scope>
    <source>
        <strain evidence="2">AP11</strain>
    </source>
</reference>
<accession>A0ABY5V1X2</accession>
<sequence length="355" mass="41317">MMKRIARIAAVSAVLMGLALPRAVAQELVWGAYFDFFFDNREYKSELNWPQSLFGARIAPELGVSWDGRHSIMLGYSMLANFGAKPFETDNEIFGYYQYDSPKFKAYAGVIPRYKEIGDYPSAFLSDSVRYFDPNLTGLLLQYRGGRGYVEFGCDWNSMITNEKREKFLLFSAGRIRYGLFYAGYHLTMYHHAGTYLEDGVVDNVLIHPHVGLDLAEVARMEKLSVQAGWLQAFQNDRKYVGEYVTPHGFQLEIKAQKWKFGIFNTLYAGKNLMPYYMTDNPSLDYGPGLYWGEPWYRTNRIYDRLELYWQPLCNETMKLRVASVHHYDGHKWGWQQKVLFTVNLGQHRVFKKKP</sequence>
<name>A0ABY5V1X2_9BACT</name>
<gene>
    <name evidence="2" type="ORF">NQ491_00565</name>
</gene>
<protein>
    <recommendedName>
        <fullName evidence="4">Bacterial surface antigen (D15) domain-containing protein</fullName>
    </recommendedName>
</protein>
<evidence type="ECO:0000313" key="3">
    <source>
        <dbReference type="Proteomes" id="UP001059295"/>
    </source>
</evidence>
<feature type="signal peptide" evidence="1">
    <location>
        <begin position="1"/>
        <end position="25"/>
    </location>
</feature>
<keyword evidence="1" id="KW-0732">Signal</keyword>
<dbReference type="EMBL" id="CP102294">
    <property type="protein sequence ID" value="UWN57302.1"/>
    <property type="molecule type" value="Genomic_DNA"/>
</dbReference>
<dbReference type="Proteomes" id="UP001059295">
    <property type="component" value="Chromosome"/>
</dbReference>
<evidence type="ECO:0000256" key="1">
    <source>
        <dbReference type="SAM" id="SignalP"/>
    </source>
</evidence>
<dbReference type="RefSeq" id="WP_198283033.1">
    <property type="nucleotide sequence ID" value="NZ_CAPH01000007.1"/>
</dbReference>
<feature type="chain" id="PRO_5047429932" description="Bacterial surface antigen (D15) domain-containing protein" evidence="1">
    <location>
        <begin position="26"/>
        <end position="355"/>
    </location>
</feature>
<proteinExistence type="predicted"/>
<evidence type="ECO:0008006" key="4">
    <source>
        <dbReference type="Google" id="ProtNLM"/>
    </source>
</evidence>
<organism evidence="2 3">
    <name type="scientific">Alistipes ihumii AP11</name>
    <dbReference type="NCBI Taxonomy" id="1211813"/>
    <lineage>
        <taxon>Bacteria</taxon>
        <taxon>Pseudomonadati</taxon>
        <taxon>Bacteroidota</taxon>
        <taxon>Bacteroidia</taxon>
        <taxon>Bacteroidales</taxon>
        <taxon>Rikenellaceae</taxon>
        <taxon>Alistipes</taxon>
    </lineage>
</organism>
<dbReference type="GeneID" id="82890181"/>
<evidence type="ECO:0000313" key="2">
    <source>
        <dbReference type="EMBL" id="UWN57302.1"/>
    </source>
</evidence>
<keyword evidence="3" id="KW-1185">Reference proteome</keyword>